<dbReference type="GeneID" id="34461655"/>
<keyword evidence="3" id="KW-1185">Reference proteome</keyword>
<protein>
    <submittedName>
        <fullName evidence="2">Uncharacterized protein</fullName>
    </submittedName>
</protein>
<name>A0A1L9VZQ5_ASPGL</name>
<sequence length="132" mass="15290">METPETSEFPDSAAVAVSEQTYFHYHIPFGMDSWMAMYIFFGLTATIAWFQYDYNSKALWFLFQTCQNLKIFFDPDVCSLSKKKKIPNGSEVKVNKPLIGFRACEKQTTEFPGAPGGTLPNKWRYERAYLRI</sequence>
<evidence type="ECO:0000256" key="1">
    <source>
        <dbReference type="SAM" id="Phobius"/>
    </source>
</evidence>
<organism evidence="2 3">
    <name type="scientific">Aspergillus glaucus CBS 516.65</name>
    <dbReference type="NCBI Taxonomy" id="1160497"/>
    <lineage>
        <taxon>Eukaryota</taxon>
        <taxon>Fungi</taxon>
        <taxon>Dikarya</taxon>
        <taxon>Ascomycota</taxon>
        <taxon>Pezizomycotina</taxon>
        <taxon>Eurotiomycetes</taxon>
        <taxon>Eurotiomycetidae</taxon>
        <taxon>Eurotiales</taxon>
        <taxon>Aspergillaceae</taxon>
        <taxon>Aspergillus</taxon>
        <taxon>Aspergillus subgen. Aspergillus</taxon>
    </lineage>
</organism>
<feature type="transmembrane region" description="Helical" evidence="1">
    <location>
        <begin position="34"/>
        <end position="52"/>
    </location>
</feature>
<keyword evidence="1" id="KW-0472">Membrane</keyword>
<gene>
    <name evidence="2" type="ORF">ASPGLDRAFT_41373</name>
</gene>
<proteinExistence type="predicted"/>
<dbReference type="EMBL" id="KV878888">
    <property type="protein sequence ID" value="OJJ89404.1"/>
    <property type="molecule type" value="Genomic_DNA"/>
</dbReference>
<dbReference type="AlphaFoldDB" id="A0A1L9VZQ5"/>
<accession>A0A1L9VZQ5</accession>
<dbReference type="RefSeq" id="XP_022406066.1">
    <property type="nucleotide sequence ID" value="XM_022545394.1"/>
</dbReference>
<evidence type="ECO:0000313" key="2">
    <source>
        <dbReference type="EMBL" id="OJJ89404.1"/>
    </source>
</evidence>
<dbReference type="VEuPathDB" id="FungiDB:ASPGLDRAFT_41373"/>
<evidence type="ECO:0000313" key="3">
    <source>
        <dbReference type="Proteomes" id="UP000184300"/>
    </source>
</evidence>
<keyword evidence="1" id="KW-0812">Transmembrane</keyword>
<reference evidence="3" key="1">
    <citation type="journal article" date="2017" name="Genome Biol.">
        <title>Comparative genomics reveals high biological diversity and specific adaptations in the industrially and medically important fungal genus Aspergillus.</title>
        <authorList>
            <person name="de Vries R.P."/>
            <person name="Riley R."/>
            <person name="Wiebenga A."/>
            <person name="Aguilar-Osorio G."/>
            <person name="Amillis S."/>
            <person name="Uchima C.A."/>
            <person name="Anderluh G."/>
            <person name="Asadollahi M."/>
            <person name="Askin M."/>
            <person name="Barry K."/>
            <person name="Battaglia E."/>
            <person name="Bayram O."/>
            <person name="Benocci T."/>
            <person name="Braus-Stromeyer S.A."/>
            <person name="Caldana C."/>
            <person name="Canovas D."/>
            <person name="Cerqueira G.C."/>
            <person name="Chen F."/>
            <person name="Chen W."/>
            <person name="Choi C."/>
            <person name="Clum A."/>
            <person name="Dos Santos R.A."/>
            <person name="Damasio A.R."/>
            <person name="Diallinas G."/>
            <person name="Emri T."/>
            <person name="Fekete E."/>
            <person name="Flipphi M."/>
            <person name="Freyberg S."/>
            <person name="Gallo A."/>
            <person name="Gournas C."/>
            <person name="Habgood R."/>
            <person name="Hainaut M."/>
            <person name="Harispe M.L."/>
            <person name="Henrissat B."/>
            <person name="Hilden K.S."/>
            <person name="Hope R."/>
            <person name="Hossain A."/>
            <person name="Karabika E."/>
            <person name="Karaffa L."/>
            <person name="Karanyi Z."/>
            <person name="Krasevec N."/>
            <person name="Kuo A."/>
            <person name="Kusch H."/>
            <person name="LaButti K."/>
            <person name="Lagendijk E.L."/>
            <person name="Lapidus A."/>
            <person name="Levasseur A."/>
            <person name="Lindquist E."/>
            <person name="Lipzen A."/>
            <person name="Logrieco A.F."/>
            <person name="MacCabe A."/>
            <person name="Maekelae M.R."/>
            <person name="Malavazi I."/>
            <person name="Melin P."/>
            <person name="Meyer V."/>
            <person name="Mielnichuk N."/>
            <person name="Miskei M."/>
            <person name="Molnar A.P."/>
            <person name="Mule G."/>
            <person name="Ngan C.Y."/>
            <person name="Orejas M."/>
            <person name="Orosz E."/>
            <person name="Ouedraogo J.P."/>
            <person name="Overkamp K.M."/>
            <person name="Park H.-S."/>
            <person name="Perrone G."/>
            <person name="Piumi F."/>
            <person name="Punt P.J."/>
            <person name="Ram A.F."/>
            <person name="Ramon A."/>
            <person name="Rauscher S."/>
            <person name="Record E."/>
            <person name="Riano-Pachon D.M."/>
            <person name="Robert V."/>
            <person name="Roehrig J."/>
            <person name="Ruller R."/>
            <person name="Salamov A."/>
            <person name="Salih N.S."/>
            <person name="Samson R.A."/>
            <person name="Sandor E."/>
            <person name="Sanguinetti M."/>
            <person name="Schuetze T."/>
            <person name="Sepcic K."/>
            <person name="Shelest E."/>
            <person name="Sherlock G."/>
            <person name="Sophianopoulou V."/>
            <person name="Squina F.M."/>
            <person name="Sun H."/>
            <person name="Susca A."/>
            <person name="Todd R.B."/>
            <person name="Tsang A."/>
            <person name="Unkles S.E."/>
            <person name="van de Wiele N."/>
            <person name="van Rossen-Uffink D."/>
            <person name="Oliveira J.V."/>
            <person name="Vesth T.C."/>
            <person name="Visser J."/>
            <person name="Yu J.-H."/>
            <person name="Zhou M."/>
            <person name="Andersen M.R."/>
            <person name="Archer D.B."/>
            <person name="Baker S.E."/>
            <person name="Benoit I."/>
            <person name="Brakhage A.A."/>
            <person name="Braus G.H."/>
            <person name="Fischer R."/>
            <person name="Frisvad J.C."/>
            <person name="Goldman G.H."/>
            <person name="Houbraken J."/>
            <person name="Oakley B."/>
            <person name="Pocsi I."/>
            <person name="Scazzocchio C."/>
            <person name="Seiboth B."/>
            <person name="vanKuyk P.A."/>
            <person name="Wortman J."/>
            <person name="Dyer P.S."/>
            <person name="Grigoriev I.V."/>
        </authorList>
    </citation>
    <scope>NUCLEOTIDE SEQUENCE [LARGE SCALE GENOMIC DNA]</scope>
    <source>
        <strain evidence="3">CBS 516.65</strain>
    </source>
</reference>
<dbReference type="OrthoDB" id="4269184at2759"/>
<keyword evidence="1" id="KW-1133">Transmembrane helix</keyword>
<dbReference type="Proteomes" id="UP000184300">
    <property type="component" value="Unassembled WGS sequence"/>
</dbReference>